<dbReference type="AlphaFoldDB" id="A0A2V3IDI7"/>
<dbReference type="Proteomes" id="UP000247409">
    <property type="component" value="Unassembled WGS sequence"/>
</dbReference>
<name>A0A2V3IDI7_9FLOR</name>
<keyword evidence="3" id="KW-1185">Reference proteome</keyword>
<feature type="compositionally biased region" description="Low complexity" evidence="1">
    <location>
        <begin position="84"/>
        <end position="98"/>
    </location>
</feature>
<comment type="caution">
    <text evidence="2">The sequence shown here is derived from an EMBL/GenBank/DDBJ whole genome shotgun (WGS) entry which is preliminary data.</text>
</comment>
<dbReference type="EMBL" id="NBIV01000355">
    <property type="protein sequence ID" value="PXF40134.1"/>
    <property type="molecule type" value="Genomic_DNA"/>
</dbReference>
<accession>A0A2V3IDI7</accession>
<organism evidence="2 3">
    <name type="scientific">Gracilariopsis chorda</name>
    <dbReference type="NCBI Taxonomy" id="448386"/>
    <lineage>
        <taxon>Eukaryota</taxon>
        <taxon>Rhodophyta</taxon>
        <taxon>Florideophyceae</taxon>
        <taxon>Rhodymeniophycidae</taxon>
        <taxon>Gracilariales</taxon>
        <taxon>Gracilariaceae</taxon>
        <taxon>Gracilariopsis</taxon>
    </lineage>
</organism>
<evidence type="ECO:0000256" key="1">
    <source>
        <dbReference type="SAM" id="MobiDB-lite"/>
    </source>
</evidence>
<feature type="compositionally biased region" description="Polar residues" evidence="1">
    <location>
        <begin position="69"/>
        <end position="83"/>
    </location>
</feature>
<evidence type="ECO:0000313" key="2">
    <source>
        <dbReference type="EMBL" id="PXF40134.1"/>
    </source>
</evidence>
<feature type="region of interest" description="Disordered" evidence="1">
    <location>
        <begin position="1"/>
        <end position="107"/>
    </location>
</feature>
<reference evidence="2 3" key="1">
    <citation type="journal article" date="2018" name="Mol. Biol. Evol.">
        <title>Analysis of the draft genome of the red seaweed Gracilariopsis chorda provides insights into genome size evolution in Rhodophyta.</title>
        <authorList>
            <person name="Lee J."/>
            <person name="Yang E.C."/>
            <person name="Graf L."/>
            <person name="Yang J.H."/>
            <person name="Qiu H."/>
            <person name="Zel Zion U."/>
            <person name="Chan C.X."/>
            <person name="Stephens T.G."/>
            <person name="Weber A.P.M."/>
            <person name="Boo G.H."/>
            <person name="Boo S.M."/>
            <person name="Kim K.M."/>
            <person name="Shin Y."/>
            <person name="Jung M."/>
            <person name="Lee S.J."/>
            <person name="Yim H.S."/>
            <person name="Lee J.H."/>
            <person name="Bhattacharya D."/>
            <person name="Yoon H.S."/>
        </authorList>
    </citation>
    <scope>NUCLEOTIDE SEQUENCE [LARGE SCALE GENOMIC DNA]</scope>
    <source>
        <strain evidence="2 3">SKKU-2015</strain>
        <tissue evidence="2">Whole body</tissue>
    </source>
</reference>
<proteinExistence type="predicted"/>
<feature type="compositionally biased region" description="Low complexity" evidence="1">
    <location>
        <begin position="42"/>
        <end position="51"/>
    </location>
</feature>
<gene>
    <name evidence="2" type="ORF">BWQ96_10150</name>
</gene>
<sequence>MSPGIAHEEDHNNNCSQRSKHDGPLAKHISQHPARKKRKTTRTSSPTTSLRRQQKKPGKDETNDEVQLERQQQPLHTIPTHNIATSYTTNTPSSSPAAQWSTRSSQMPKRAKYACSLPPGWDRYFKWDLQGNMTLSNNLQRRLENEHLTMKDVQALQHAEPYRQEKRIRIVKMVGERVLSGT</sequence>
<protein>
    <submittedName>
        <fullName evidence="2">Uncharacterized protein</fullName>
    </submittedName>
</protein>
<feature type="compositionally biased region" description="Basic residues" evidence="1">
    <location>
        <begin position="29"/>
        <end position="41"/>
    </location>
</feature>
<evidence type="ECO:0000313" key="3">
    <source>
        <dbReference type="Proteomes" id="UP000247409"/>
    </source>
</evidence>
<feature type="compositionally biased region" description="Basic and acidic residues" evidence="1">
    <location>
        <begin position="1"/>
        <end position="12"/>
    </location>
</feature>